<proteinExistence type="predicted"/>
<protein>
    <submittedName>
        <fullName evidence="1">Rna-directed dna polymerase from mobile element jockey-like</fullName>
    </submittedName>
</protein>
<reference evidence="2" key="1">
    <citation type="submission" date="2017-11" db="EMBL/GenBank/DDBJ databases">
        <authorList>
            <person name="Lima N.C."/>
            <person name="Parody-Merino A.M."/>
            <person name="Battley P.F."/>
            <person name="Fidler A.E."/>
            <person name="Prosdocimi F."/>
        </authorList>
    </citation>
    <scope>NUCLEOTIDE SEQUENCE [LARGE SCALE GENOMIC DNA]</scope>
</reference>
<evidence type="ECO:0000313" key="2">
    <source>
        <dbReference type="Proteomes" id="UP000233556"/>
    </source>
</evidence>
<dbReference type="AlphaFoldDB" id="A0A2I0TY94"/>
<keyword evidence="1" id="KW-0808">Transferase</keyword>
<organism evidence="1 2">
    <name type="scientific">Limosa lapponica baueri</name>
    <dbReference type="NCBI Taxonomy" id="1758121"/>
    <lineage>
        <taxon>Eukaryota</taxon>
        <taxon>Metazoa</taxon>
        <taxon>Chordata</taxon>
        <taxon>Craniata</taxon>
        <taxon>Vertebrata</taxon>
        <taxon>Euteleostomi</taxon>
        <taxon>Archelosauria</taxon>
        <taxon>Archosauria</taxon>
        <taxon>Dinosauria</taxon>
        <taxon>Saurischia</taxon>
        <taxon>Theropoda</taxon>
        <taxon>Coelurosauria</taxon>
        <taxon>Aves</taxon>
        <taxon>Neognathae</taxon>
        <taxon>Neoaves</taxon>
        <taxon>Charadriiformes</taxon>
        <taxon>Scolopacidae</taxon>
        <taxon>Limosa</taxon>
    </lineage>
</organism>
<keyword evidence="1" id="KW-0695">RNA-directed DNA polymerase</keyword>
<reference evidence="2" key="2">
    <citation type="submission" date="2017-12" db="EMBL/GenBank/DDBJ databases">
        <title>Genome sequence of the Bar-tailed Godwit (Limosa lapponica baueri).</title>
        <authorList>
            <person name="Lima N.C.B."/>
            <person name="Parody-Merino A.M."/>
            <person name="Battley P.F."/>
            <person name="Fidler A.E."/>
            <person name="Prosdocimi F."/>
        </authorList>
    </citation>
    <scope>NUCLEOTIDE SEQUENCE [LARGE SCALE GENOMIC DNA]</scope>
</reference>
<sequence length="114" mass="12360">MAKWKPATSSSPQGLGLTPVLFVGDMDSGIDCTLSKFANDTKLFDAVNTVDGRDAIQKDPDWIESQACSNLMKFNQDKCRVLHVGQGNSKHKYSLGGKLIESSPEEKDLGGVGW</sequence>
<evidence type="ECO:0000313" key="1">
    <source>
        <dbReference type="EMBL" id="PKU38739.1"/>
    </source>
</evidence>
<accession>A0A2I0TY94</accession>
<dbReference type="OrthoDB" id="416454at2759"/>
<dbReference type="GO" id="GO:0003964">
    <property type="term" value="F:RNA-directed DNA polymerase activity"/>
    <property type="evidence" value="ECO:0007669"/>
    <property type="project" value="UniProtKB-KW"/>
</dbReference>
<keyword evidence="2" id="KW-1185">Reference proteome</keyword>
<dbReference type="PANTHER" id="PTHR33332">
    <property type="entry name" value="REVERSE TRANSCRIPTASE DOMAIN-CONTAINING PROTEIN"/>
    <property type="match status" value="1"/>
</dbReference>
<dbReference type="Proteomes" id="UP000233556">
    <property type="component" value="Unassembled WGS sequence"/>
</dbReference>
<name>A0A2I0TY94_LIMLA</name>
<gene>
    <name evidence="1" type="ORF">llap_10959</name>
</gene>
<keyword evidence="1" id="KW-0548">Nucleotidyltransferase</keyword>
<dbReference type="EMBL" id="KZ506667">
    <property type="protein sequence ID" value="PKU38739.1"/>
    <property type="molecule type" value="Genomic_DNA"/>
</dbReference>